<gene>
    <name evidence="1" type="ORF">EV213_108104</name>
</gene>
<reference evidence="1 2" key="1">
    <citation type="submission" date="2019-03" db="EMBL/GenBank/DDBJ databases">
        <title>Genomic Encyclopedia of Type Strains, Phase IV (KMG-IV): sequencing the most valuable type-strain genomes for metagenomic binning, comparative biology and taxonomic classification.</title>
        <authorList>
            <person name="Goeker M."/>
        </authorList>
    </citation>
    <scope>NUCLEOTIDE SEQUENCE [LARGE SCALE GENOMIC DNA]</scope>
    <source>
        <strain evidence="1 2">DSM 28697</strain>
    </source>
</reference>
<protein>
    <submittedName>
        <fullName evidence="1">Uncharacterized protein</fullName>
    </submittedName>
</protein>
<name>A0A4V3D591_9BACI</name>
<organism evidence="1 2">
    <name type="scientific">Aureibacillus halotolerans</name>
    <dbReference type="NCBI Taxonomy" id="1508390"/>
    <lineage>
        <taxon>Bacteria</taxon>
        <taxon>Bacillati</taxon>
        <taxon>Bacillota</taxon>
        <taxon>Bacilli</taxon>
        <taxon>Bacillales</taxon>
        <taxon>Bacillaceae</taxon>
        <taxon>Aureibacillus</taxon>
    </lineage>
</organism>
<dbReference type="Proteomes" id="UP000295632">
    <property type="component" value="Unassembled WGS sequence"/>
</dbReference>
<evidence type="ECO:0000313" key="1">
    <source>
        <dbReference type="EMBL" id="TDQ39157.1"/>
    </source>
</evidence>
<dbReference type="AlphaFoldDB" id="A0A4V3D591"/>
<dbReference type="RefSeq" id="WP_133580593.1">
    <property type="nucleotide sequence ID" value="NZ_SNYJ01000008.1"/>
</dbReference>
<keyword evidence="2" id="KW-1185">Reference proteome</keyword>
<dbReference type="EMBL" id="SNYJ01000008">
    <property type="protein sequence ID" value="TDQ39157.1"/>
    <property type="molecule type" value="Genomic_DNA"/>
</dbReference>
<sequence length="65" mass="7735">MDFRIDVVLMPFTVKRNQDRFVKILRFPRARLQLPRKAKAAFLRDLQLALFPQESTYFDYADVSA</sequence>
<accession>A0A4V3D591</accession>
<comment type="caution">
    <text evidence="1">The sequence shown here is derived from an EMBL/GenBank/DDBJ whole genome shotgun (WGS) entry which is preliminary data.</text>
</comment>
<evidence type="ECO:0000313" key="2">
    <source>
        <dbReference type="Proteomes" id="UP000295632"/>
    </source>
</evidence>
<proteinExistence type="predicted"/>